<accession>A0A4R6A421</accession>
<dbReference type="InterPro" id="IPR006439">
    <property type="entry name" value="HAD-SF_hydro_IA"/>
</dbReference>
<protein>
    <submittedName>
        <fullName evidence="1">HAD family phosphatase</fullName>
    </submittedName>
</protein>
<dbReference type="PANTHER" id="PTHR43611">
    <property type="entry name" value="ALPHA-D-GLUCOSE 1-PHOSPHATE PHOSPHATASE"/>
    <property type="match status" value="1"/>
</dbReference>
<comment type="caution">
    <text evidence="1">The sequence shown here is derived from an EMBL/GenBank/DDBJ whole genome shotgun (WGS) entry which is preliminary data.</text>
</comment>
<proteinExistence type="predicted"/>
<evidence type="ECO:0000313" key="1">
    <source>
        <dbReference type="EMBL" id="TDL78401.1"/>
    </source>
</evidence>
<dbReference type="Pfam" id="PF00702">
    <property type="entry name" value="Hydrolase"/>
    <property type="match status" value="1"/>
</dbReference>
<dbReference type="PRINTS" id="PR00413">
    <property type="entry name" value="HADHALOGNASE"/>
</dbReference>
<dbReference type="Gene3D" id="3.40.50.1000">
    <property type="entry name" value="HAD superfamily/HAD-like"/>
    <property type="match status" value="1"/>
</dbReference>
<dbReference type="InterPro" id="IPR023214">
    <property type="entry name" value="HAD_sf"/>
</dbReference>
<dbReference type="InterPro" id="IPR023198">
    <property type="entry name" value="PGP-like_dom2"/>
</dbReference>
<evidence type="ECO:0000313" key="2">
    <source>
        <dbReference type="Proteomes" id="UP000295701"/>
    </source>
</evidence>
<dbReference type="PANTHER" id="PTHR43611:SF3">
    <property type="entry name" value="FLAVIN MONONUCLEOTIDE HYDROLASE 1, CHLOROPLATIC"/>
    <property type="match status" value="1"/>
</dbReference>
<dbReference type="RefSeq" id="WP_133397074.1">
    <property type="nucleotide sequence ID" value="NZ_SNAA01000011.1"/>
</dbReference>
<dbReference type="NCBIfam" id="TIGR01509">
    <property type="entry name" value="HAD-SF-IA-v3"/>
    <property type="match status" value="1"/>
</dbReference>
<gene>
    <name evidence="1" type="ORF">E2L08_10690</name>
</gene>
<sequence length="212" mass="23282">MSAAPATAPAAVVFDIGRVLIEWRPEAVYDAAIGRERRERFFAEVPIEAMNLEVDRGADLSASVEALAAEYPDWAGPIRMWCDRWAEMVTPDIPASAHLLRALRARGVPVFALTNFGVDTFGIAQGMYPVLTEFDRAFVSGRLRQVKPDAEIYETLERETGLSGAELLFTDDRPENIDAAAARGWRTHLFESPEGLGGRLVAEGLLQPADLP</sequence>
<reference evidence="1 2" key="1">
    <citation type="submission" date="2019-03" db="EMBL/GenBank/DDBJ databases">
        <title>Primorskyibacter sp. SS33 isolated from sediments.</title>
        <authorList>
            <person name="Xunke S."/>
        </authorList>
    </citation>
    <scope>NUCLEOTIDE SEQUENCE [LARGE SCALE GENOMIC DNA]</scope>
    <source>
        <strain evidence="1 2">SS33</strain>
    </source>
</reference>
<dbReference type="SUPFAM" id="SSF56784">
    <property type="entry name" value="HAD-like"/>
    <property type="match status" value="1"/>
</dbReference>
<dbReference type="Gene3D" id="1.10.150.240">
    <property type="entry name" value="Putative phosphatase, domain 2"/>
    <property type="match status" value="1"/>
</dbReference>
<dbReference type="AlphaFoldDB" id="A0A4R6A421"/>
<organism evidence="1 2">
    <name type="scientific">Palleronia sediminis</name>
    <dbReference type="NCBI Taxonomy" id="2547833"/>
    <lineage>
        <taxon>Bacteria</taxon>
        <taxon>Pseudomonadati</taxon>
        <taxon>Pseudomonadota</taxon>
        <taxon>Alphaproteobacteria</taxon>
        <taxon>Rhodobacterales</taxon>
        <taxon>Roseobacteraceae</taxon>
        <taxon>Palleronia</taxon>
    </lineage>
</organism>
<dbReference type="EMBL" id="SNAA01000011">
    <property type="protein sequence ID" value="TDL78401.1"/>
    <property type="molecule type" value="Genomic_DNA"/>
</dbReference>
<keyword evidence="2" id="KW-1185">Reference proteome</keyword>
<name>A0A4R6A421_9RHOB</name>
<dbReference type="Proteomes" id="UP000295701">
    <property type="component" value="Unassembled WGS sequence"/>
</dbReference>
<dbReference type="CDD" id="cd02603">
    <property type="entry name" value="HAD_sEH-N_like"/>
    <property type="match status" value="1"/>
</dbReference>
<dbReference type="OrthoDB" id="9807742at2"/>
<dbReference type="InterPro" id="IPR036412">
    <property type="entry name" value="HAD-like_sf"/>
</dbReference>